<dbReference type="InterPro" id="IPR013149">
    <property type="entry name" value="ADH-like_C"/>
</dbReference>
<evidence type="ECO:0000256" key="4">
    <source>
        <dbReference type="ARBA" id="ARBA00023002"/>
    </source>
</evidence>
<dbReference type="PANTHER" id="PTHR45348:SF6">
    <property type="entry name" value="TRANS-ENOYL REDUCTASE APDC"/>
    <property type="match status" value="1"/>
</dbReference>
<evidence type="ECO:0000313" key="6">
    <source>
        <dbReference type="EMBL" id="KAF2686193.1"/>
    </source>
</evidence>
<dbReference type="InterPro" id="IPR011032">
    <property type="entry name" value="GroES-like_sf"/>
</dbReference>
<protein>
    <submittedName>
        <fullName evidence="6">Putative alcohol dehydrogenase</fullName>
    </submittedName>
</protein>
<dbReference type="GO" id="GO:0016651">
    <property type="term" value="F:oxidoreductase activity, acting on NAD(P)H"/>
    <property type="evidence" value="ECO:0007669"/>
    <property type="project" value="InterPro"/>
</dbReference>
<dbReference type="InterPro" id="IPR020843">
    <property type="entry name" value="ER"/>
</dbReference>
<name>A0A6G1J7M4_9PLEO</name>
<dbReference type="SUPFAM" id="SSF51735">
    <property type="entry name" value="NAD(P)-binding Rossmann-fold domains"/>
    <property type="match status" value="1"/>
</dbReference>
<dbReference type="SUPFAM" id="SSF50129">
    <property type="entry name" value="GroES-like"/>
    <property type="match status" value="1"/>
</dbReference>
<dbReference type="EMBL" id="MU005577">
    <property type="protein sequence ID" value="KAF2686193.1"/>
    <property type="molecule type" value="Genomic_DNA"/>
</dbReference>
<dbReference type="OrthoDB" id="48317at2759"/>
<evidence type="ECO:0000256" key="1">
    <source>
        <dbReference type="ARBA" id="ARBA00008072"/>
    </source>
</evidence>
<dbReference type="SMART" id="SM00829">
    <property type="entry name" value="PKS_ER"/>
    <property type="match status" value="1"/>
</dbReference>
<dbReference type="Proteomes" id="UP000799291">
    <property type="component" value="Unassembled WGS sequence"/>
</dbReference>
<comment type="subunit">
    <text evidence="2">Monomer.</text>
</comment>
<accession>A0A6G1J7M4</accession>
<dbReference type="InterPro" id="IPR047122">
    <property type="entry name" value="Trans-enoyl_RdTase-like"/>
</dbReference>
<dbReference type="CDD" id="cd08249">
    <property type="entry name" value="enoyl_reductase_like"/>
    <property type="match status" value="1"/>
</dbReference>
<dbReference type="PANTHER" id="PTHR45348">
    <property type="entry name" value="HYPOTHETICAL OXIDOREDUCTASE (EUROFUNG)"/>
    <property type="match status" value="1"/>
</dbReference>
<keyword evidence="4" id="KW-0560">Oxidoreductase</keyword>
<dbReference type="InterPro" id="IPR036291">
    <property type="entry name" value="NAD(P)-bd_dom_sf"/>
</dbReference>
<organism evidence="6 7">
    <name type="scientific">Lentithecium fluviatile CBS 122367</name>
    <dbReference type="NCBI Taxonomy" id="1168545"/>
    <lineage>
        <taxon>Eukaryota</taxon>
        <taxon>Fungi</taxon>
        <taxon>Dikarya</taxon>
        <taxon>Ascomycota</taxon>
        <taxon>Pezizomycotina</taxon>
        <taxon>Dothideomycetes</taxon>
        <taxon>Pleosporomycetidae</taxon>
        <taxon>Pleosporales</taxon>
        <taxon>Massarineae</taxon>
        <taxon>Lentitheciaceae</taxon>
        <taxon>Lentithecium</taxon>
    </lineage>
</organism>
<evidence type="ECO:0000313" key="7">
    <source>
        <dbReference type="Proteomes" id="UP000799291"/>
    </source>
</evidence>
<sequence length="357" mass="38346">MSRPAIHTAIKVAGTGKVEIVQTCPVPHTGDEDVLVRVVCVALNPVDWKSVDLSPTPGATWGCDFSGVAVTIGSAVKASLNVGDRVCGGTFGNNPDNPNNGAFAEYVTVPGDLVFKIPSAMSFEKAATLGIGLSTIGLSLYHVFKLPLPTAPVTEPRSVLVYGAGTATGTLAIQFLKMSGLHPIATCSPRSFERVKALGATKCFDYHSPACGTDIKAYTDNKLEYALDCITDTGSMKICYTSIGSSGGRYVALDPFPIRGHTRRSVKPSWIIAFTIQGRPINWQRPFKRDARPRDREFAEMWYKLCQGLMEKNAFETHPIEVKPGGLEGVIKGADLGRKGLLSGAKLVYRLPEQAKT</sequence>
<comment type="similarity">
    <text evidence="1">Belongs to the zinc-containing alcohol dehydrogenase family.</text>
</comment>
<dbReference type="Pfam" id="PF08240">
    <property type="entry name" value="ADH_N"/>
    <property type="match status" value="1"/>
</dbReference>
<keyword evidence="7" id="KW-1185">Reference proteome</keyword>
<dbReference type="Pfam" id="PF00107">
    <property type="entry name" value="ADH_zinc_N"/>
    <property type="match status" value="1"/>
</dbReference>
<dbReference type="Gene3D" id="3.90.180.10">
    <property type="entry name" value="Medium-chain alcohol dehydrogenases, catalytic domain"/>
    <property type="match status" value="1"/>
</dbReference>
<gene>
    <name evidence="6" type="ORF">K458DRAFT_387195</name>
</gene>
<reference evidence="6" key="1">
    <citation type="journal article" date="2020" name="Stud. Mycol.">
        <title>101 Dothideomycetes genomes: a test case for predicting lifestyles and emergence of pathogens.</title>
        <authorList>
            <person name="Haridas S."/>
            <person name="Albert R."/>
            <person name="Binder M."/>
            <person name="Bloem J."/>
            <person name="Labutti K."/>
            <person name="Salamov A."/>
            <person name="Andreopoulos B."/>
            <person name="Baker S."/>
            <person name="Barry K."/>
            <person name="Bills G."/>
            <person name="Bluhm B."/>
            <person name="Cannon C."/>
            <person name="Castanera R."/>
            <person name="Culley D."/>
            <person name="Daum C."/>
            <person name="Ezra D."/>
            <person name="Gonzalez J."/>
            <person name="Henrissat B."/>
            <person name="Kuo A."/>
            <person name="Liang C."/>
            <person name="Lipzen A."/>
            <person name="Lutzoni F."/>
            <person name="Magnuson J."/>
            <person name="Mondo S."/>
            <person name="Nolan M."/>
            <person name="Ohm R."/>
            <person name="Pangilinan J."/>
            <person name="Park H.-J."/>
            <person name="Ramirez L."/>
            <person name="Alfaro M."/>
            <person name="Sun H."/>
            <person name="Tritt A."/>
            <person name="Yoshinaga Y."/>
            <person name="Zwiers L.-H."/>
            <person name="Turgeon B."/>
            <person name="Goodwin S."/>
            <person name="Spatafora J."/>
            <person name="Crous P."/>
            <person name="Grigoriev I."/>
        </authorList>
    </citation>
    <scope>NUCLEOTIDE SEQUENCE</scope>
    <source>
        <strain evidence="6">CBS 122367</strain>
    </source>
</reference>
<evidence type="ECO:0000256" key="2">
    <source>
        <dbReference type="ARBA" id="ARBA00011245"/>
    </source>
</evidence>
<feature type="domain" description="Enoyl reductase (ER)" evidence="5">
    <location>
        <begin position="14"/>
        <end position="341"/>
    </location>
</feature>
<dbReference type="AlphaFoldDB" id="A0A6G1J7M4"/>
<dbReference type="Gene3D" id="3.40.50.720">
    <property type="entry name" value="NAD(P)-binding Rossmann-like Domain"/>
    <property type="match status" value="1"/>
</dbReference>
<evidence type="ECO:0000259" key="5">
    <source>
        <dbReference type="SMART" id="SM00829"/>
    </source>
</evidence>
<proteinExistence type="inferred from homology"/>
<dbReference type="InterPro" id="IPR013154">
    <property type="entry name" value="ADH-like_N"/>
</dbReference>
<evidence type="ECO:0000256" key="3">
    <source>
        <dbReference type="ARBA" id="ARBA00022857"/>
    </source>
</evidence>
<keyword evidence="3" id="KW-0521">NADP</keyword>